<keyword evidence="2" id="KW-1185">Reference proteome</keyword>
<evidence type="ECO:0000313" key="2">
    <source>
        <dbReference type="Proteomes" id="UP000580861"/>
    </source>
</evidence>
<name>A0A841ATG5_9PSEU</name>
<comment type="caution">
    <text evidence="1">The sequence shown here is derived from an EMBL/GenBank/DDBJ whole genome shotgun (WGS) entry which is preliminary data.</text>
</comment>
<dbReference type="AlphaFoldDB" id="A0A841ATG5"/>
<dbReference type="InterPro" id="IPR021284">
    <property type="entry name" value="DUF2750"/>
</dbReference>
<dbReference type="EMBL" id="JACHMX010000001">
    <property type="protein sequence ID" value="MBB5850287.1"/>
    <property type="molecule type" value="Genomic_DNA"/>
</dbReference>
<reference evidence="1 2" key="1">
    <citation type="submission" date="2020-08" db="EMBL/GenBank/DDBJ databases">
        <title>Sequencing the genomes of 1000 actinobacteria strains.</title>
        <authorList>
            <person name="Klenk H.-P."/>
        </authorList>
    </citation>
    <scope>NUCLEOTIDE SEQUENCE [LARGE SCALE GENOMIC DNA]</scope>
    <source>
        <strain evidence="1 2">DSM 45272</strain>
    </source>
</reference>
<organism evidence="1 2">
    <name type="scientific">Amycolatopsis umgeniensis</name>
    <dbReference type="NCBI Taxonomy" id="336628"/>
    <lineage>
        <taxon>Bacteria</taxon>
        <taxon>Bacillati</taxon>
        <taxon>Actinomycetota</taxon>
        <taxon>Actinomycetes</taxon>
        <taxon>Pseudonocardiales</taxon>
        <taxon>Pseudonocardiaceae</taxon>
        <taxon>Amycolatopsis</taxon>
    </lineage>
</organism>
<dbReference type="Proteomes" id="UP000580861">
    <property type="component" value="Unassembled WGS sequence"/>
</dbReference>
<dbReference type="Pfam" id="PF11042">
    <property type="entry name" value="DUF2750"/>
    <property type="match status" value="1"/>
</dbReference>
<proteinExistence type="predicted"/>
<accession>A0A841ATG5</accession>
<protein>
    <submittedName>
        <fullName evidence="1">Uncharacterized protein</fullName>
    </submittedName>
</protein>
<dbReference type="RefSeq" id="WP_184891569.1">
    <property type="nucleotide sequence ID" value="NZ_JACHMX010000001.1"/>
</dbReference>
<sequence>MSTIPSLSEDGAQSLWTGDRPGRDEYFFTTVAATGTVWAWDFETGLLEIDDQDNALVPLWPHPRLAVMAAEAMGFEDAGPAVPVDVDVLLDEEFERFHREGHEIAVLPTDGQFTTILSLERFRVKVFEARLQTAGLTDHAARARREEFHADRIRRADRRLGLAPDDRHALVEHLRARLASAACDHRIAFPATRDWIEAQGFSWELLSRSAVKVLAACDCETLDYFLTTRRTSSA</sequence>
<evidence type="ECO:0000313" key="1">
    <source>
        <dbReference type="EMBL" id="MBB5850287.1"/>
    </source>
</evidence>
<gene>
    <name evidence="1" type="ORF">HDA45_000374</name>
</gene>